<feature type="chain" id="PRO_5018141794" description="Major fimbrial subunit protein N-terminal domain-containing protein" evidence="1">
    <location>
        <begin position="24"/>
        <end position="386"/>
    </location>
</feature>
<keyword evidence="3" id="KW-1185">Reference proteome</keyword>
<dbReference type="PROSITE" id="PS51257">
    <property type="entry name" value="PROKAR_LIPOPROTEIN"/>
    <property type="match status" value="1"/>
</dbReference>
<proteinExistence type="predicted"/>
<protein>
    <recommendedName>
        <fullName evidence="4">Major fimbrial subunit protein N-terminal domain-containing protein</fullName>
    </recommendedName>
</protein>
<evidence type="ECO:0000313" key="2">
    <source>
        <dbReference type="EMBL" id="RRD92342.1"/>
    </source>
</evidence>
<gene>
    <name evidence="2" type="ORF">EII33_04165</name>
</gene>
<reference evidence="2 3" key="1">
    <citation type="submission" date="2018-11" db="EMBL/GenBank/DDBJ databases">
        <title>Genomes From Bacteria Associated with the Canine Oral Cavity: a Test Case for Automated Genome-Based Taxonomic Assignment.</title>
        <authorList>
            <person name="Coil D.A."/>
            <person name="Jospin G."/>
            <person name="Darling A.E."/>
            <person name="Wallis C."/>
            <person name="Davis I.J."/>
            <person name="Harris S."/>
            <person name="Eisen J.A."/>
            <person name="Holcombe L.J."/>
            <person name="O'Flynn C."/>
        </authorList>
    </citation>
    <scope>NUCLEOTIDE SEQUENCE [LARGE SCALE GENOMIC DNA]</scope>
    <source>
        <strain evidence="2 3">OH1047_COT-310</strain>
    </source>
</reference>
<dbReference type="RefSeq" id="WP_125238639.1">
    <property type="nucleotide sequence ID" value="NZ_RQYF01000011.1"/>
</dbReference>
<organism evidence="2 3">
    <name type="scientific">Prevotella heparinolytica</name>
    <dbReference type="NCBI Taxonomy" id="28113"/>
    <lineage>
        <taxon>Bacteria</taxon>
        <taxon>Pseudomonadati</taxon>
        <taxon>Bacteroidota</taxon>
        <taxon>Bacteroidia</taxon>
        <taxon>Bacteroidales</taxon>
        <taxon>Bacteroidaceae</taxon>
        <taxon>Bacteroides</taxon>
    </lineage>
</organism>
<dbReference type="Proteomes" id="UP000279562">
    <property type="component" value="Unassembled WGS sequence"/>
</dbReference>
<name>A0A3P2AA13_9BACE</name>
<feature type="signal peptide" evidence="1">
    <location>
        <begin position="1"/>
        <end position="23"/>
    </location>
</feature>
<comment type="caution">
    <text evidence="2">The sequence shown here is derived from an EMBL/GenBank/DDBJ whole genome shotgun (WGS) entry which is preliminary data.</text>
</comment>
<evidence type="ECO:0000256" key="1">
    <source>
        <dbReference type="SAM" id="SignalP"/>
    </source>
</evidence>
<evidence type="ECO:0000313" key="3">
    <source>
        <dbReference type="Proteomes" id="UP000279562"/>
    </source>
</evidence>
<dbReference type="EMBL" id="RQYF01000011">
    <property type="protein sequence ID" value="RRD92342.1"/>
    <property type="molecule type" value="Genomic_DNA"/>
</dbReference>
<evidence type="ECO:0008006" key="4">
    <source>
        <dbReference type="Google" id="ProtNLM"/>
    </source>
</evidence>
<keyword evidence="1" id="KW-0732">Signal</keyword>
<accession>A0A3P2AA13</accession>
<dbReference type="AlphaFoldDB" id="A0A3P2AA13"/>
<sequence length="386" mass="40822">MKKNVFKSFLTMCALAATFAACSNENDVPNVEKNTRSVFMKMDLPVVKPMTKAVEATASGTTATATDLYLYFHDGTNILKHVAITTASSPSIAQLAAGAQIADVPTAATKVTIYGNKPTGVSLPTAGTLASLKSTEIEIVSQSTIANVLLKSDDVTLTDYTGAGAPGWASGIQSGDKYAEVEMIPAVARIEVEGLQVKTPTKVATFTLKGIYLNNFYEKFKLDGDVASLSLTNYGVTPTAYALGQGLYTVGNNGKLFEEPNTPASGATLEVTAGASNFWAYQVAPNPATAANDQLQLIFKVDNLTATPSSGITFPTGEQFLTVRGFVDKTTNLPVKIEAGKIYTIEKGDFTFDETNLTTVPVVTAVGVWLKVTVKAWTVVAVKPNL</sequence>